<comment type="caution">
    <text evidence="1">The sequence shown here is derived from an EMBL/GenBank/DDBJ whole genome shotgun (WGS) entry which is preliminary data.</text>
</comment>
<protein>
    <recommendedName>
        <fullName evidence="3">Modification methylase</fullName>
    </recommendedName>
</protein>
<evidence type="ECO:0000313" key="2">
    <source>
        <dbReference type="Proteomes" id="UP000195967"/>
    </source>
</evidence>
<organism evidence="1 2">
    <name type="scientific">Campylobacter concisus</name>
    <dbReference type="NCBI Taxonomy" id="199"/>
    <lineage>
        <taxon>Bacteria</taxon>
        <taxon>Pseudomonadati</taxon>
        <taxon>Campylobacterota</taxon>
        <taxon>Epsilonproteobacteria</taxon>
        <taxon>Campylobacterales</taxon>
        <taxon>Campylobacteraceae</taxon>
        <taxon>Campylobacter</taxon>
    </lineage>
</organism>
<name>A0A1Y5MYQ3_9BACT</name>
<proteinExistence type="predicted"/>
<dbReference type="InterPro" id="IPR002052">
    <property type="entry name" value="DNA_methylase_N6_adenine_CS"/>
</dbReference>
<sequence>MTKLRERERERDERAAPEKSSYFIYEGVDENGEILNDGAKIDEFIARLKPNLLNHDENYPAGDFRSTECIELLKQSDIVVTNPPFSLFREYVAQLVEYKKKFLIIGNVNAISYKEIFKYIKDNNLWLGISITSGDRKFGVPDNYPLNAATCGIEKIEQNGKIIEQKFVRVKGVRWFTNLPHKKRNEILKTIYTFDPQKYPKYDNYDAINVDKTIEIPMDYEGAMGVPITFLDKYNPGQFEIIGQMVTTKIDEFNFGYPYINGKKIYARILIKNKMLKKEAK</sequence>
<dbReference type="RefSeq" id="WP_141083214.1">
    <property type="nucleotide sequence ID" value="NZ_CABMKR010000012.1"/>
</dbReference>
<dbReference type="PROSITE" id="PS00092">
    <property type="entry name" value="N6_MTASE"/>
    <property type="match status" value="1"/>
</dbReference>
<dbReference type="GO" id="GO:0003676">
    <property type="term" value="F:nucleic acid binding"/>
    <property type="evidence" value="ECO:0007669"/>
    <property type="project" value="InterPro"/>
</dbReference>
<dbReference type="GO" id="GO:0008168">
    <property type="term" value="F:methyltransferase activity"/>
    <property type="evidence" value="ECO:0007669"/>
    <property type="project" value="InterPro"/>
</dbReference>
<dbReference type="Pfam" id="PF13651">
    <property type="entry name" value="EcoRI_methylase"/>
    <property type="match status" value="1"/>
</dbReference>
<dbReference type="Proteomes" id="UP000195967">
    <property type="component" value="Unassembled WGS sequence"/>
</dbReference>
<dbReference type="InterPro" id="IPR025247">
    <property type="entry name" value="EcoRI-like_methylase"/>
</dbReference>
<evidence type="ECO:0008006" key="3">
    <source>
        <dbReference type="Google" id="ProtNLM"/>
    </source>
</evidence>
<dbReference type="EMBL" id="NDYO01000012">
    <property type="protein sequence ID" value="OUT10752.1"/>
    <property type="molecule type" value="Genomic_DNA"/>
</dbReference>
<gene>
    <name evidence="1" type="ORF">B9N62_08680</name>
</gene>
<dbReference type="AlphaFoldDB" id="A0A1Y5MYQ3"/>
<dbReference type="GO" id="GO:0032259">
    <property type="term" value="P:methylation"/>
    <property type="evidence" value="ECO:0007669"/>
    <property type="project" value="InterPro"/>
</dbReference>
<accession>A0A1Y5MYQ3</accession>
<evidence type="ECO:0000313" key="1">
    <source>
        <dbReference type="EMBL" id="OUT10752.1"/>
    </source>
</evidence>
<reference evidence="1 2" key="1">
    <citation type="submission" date="2017-04" db="EMBL/GenBank/DDBJ databases">
        <title>Complete genome of Campylobacter concisus ATCC 33237T and draft genomes for an additional eight well characterized C. concisus strains.</title>
        <authorList>
            <person name="Cornelius A.J."/>
            <person name="Miller W.G."/>
            <person name="Lastovica A.J."/>
            <person name="On S.L."/>
            <person name="French N.P."/>
            <person name="Vandenberg O."/>
            <person name="Biggs P.J."/>
        </authorList>
    </citation>
    <scope>NUCLEOTIDE SEQUENCE [LARGE SCALE GENOMIC DNA]</scope>
    <source>
        <strain evidence="1 2">Lasto28.99</strain>
    </source>
</reference>